<dbReference type="AlphaFoldDB" id="A0A0F8YX41"/>
<organism evidence="1">
    <name type="scientific">marine sediment metagenome</name>
    <dbReference type="NCBI Taxonomy" id="412755"/>
    <lineage>
        <taxon>unclassified sequences</taxon>
        <taxon>metagenomes</taxon>
        <taxon>ecological metagenomes</taxon>
    </lineage>
</organism>
<gene>
    <name evidence="1" type="ORF">LCGC14_2767440</name>
</gene>
<name>A0A0F8YX41_9ZZZZ</name>
<sequence>MSCSDDDSPNNPDEEVTELLIGIWQPLLTLDSNETFIYDDCGKQGRLVFNSNGNFSLTGYEENNENECVEFTNSIGTWKNVSFEMYELTQNNNSGTIRISFIGTDKMRTYEAEEDYTEYQRTE</sequence>
<comment type="caution">
    <text evidence="1">The sequence shown here is derived from an EMBL/GenBank/DDBJ whole genome shotgun (WGS) entry which is preliminary data.</text>
</comment>
<reference evidence="1" key="1">
    <citation type="journal article" date="2015" name="Nature">
        <title>Complex archaea that bridge the gap between prokaryotes and eukaryotes.</title>
        <authorList>
            <person name="Spang A."/>
            <person name="Saw J.H."/>
            <person name="Jorgensen S.L."/>
            <person name="Zaremba-Niedzwiedzka K."/>
            <person name="Martijn J."/>
            <person name="Lind A.E."/>
            <person name="van Eijk R."/>
            <person name="Schleper C."/>
            <person name="Guy L."/>
            <person name="Ettema T.J."/>
        </authorList>
    </citation>
    <scope>NUCLEOTIDE SEQUENCE</scope>
</reference>
<accession>A0A0F8YX41</accession>
<evidence type="ECO:0000313" key="1">
    <source>
        <dbReference type="EMBL" id="KKK86017.1"/>
    </source>
</evidence>
<protein>
    <recommendedName>
        <fullName evidence="2">Lipocalin-like domain-containing protein</fullName>
    </recommendedName>
</protein>
<proteinExistence type="predicted"/>
<evidence type="ECO:0008006" key="2">
    <source>
        <dbReference type="Google" id="ProtNLM"/>
    </source>
</evidence>
<dbReference type="EMBL" id="LAZR01051041">
    <property type="protein sequence ID" value="KKK86017.1"/>
    <property type="molecule type" value="Genomic_DNA"/>
</dbReference>